<dbReference type="Gene3D" id="3.50.30.60">
    <property type="entry name" value="LD-carboxypeptidase A C-terminal domain-like"/>
    <property type="match status" value="1"/>
</dbReference>
<dbReference type="SUPFAM" id="SSF141986">
    <property type="entry name" value="LD-carboxypeptidase A C-terminal domain-like"/>
    <property type="match status" value="1"/>
</dbReference>
<feature type="chain" id="PRO_5047378345" evidence="6">
    <location>
        <begin position="29"/>
        <end position="356"/>
    </location>
</feature>
<dbReference type="PIRSF" id="PIRSF028757">
    <property type="entry name" value="LD-carboxypeptidase"/>
    <property type="match status" value="1"/>
</dbReference>
<evidence type="ECO:0000256" key="2">
    <source>
        <dbReference type="ARBA" id="ARBA00022645"/>
    </source>
</evidence>
<dbReference type="InterPro" id="IPR040921">
    <property type="entry name" value="Peptidase_S66C"/>
</dbReference>
<dbReference type="EMBL" id="JBBMQS010000005">
    <property type="protein sequence ID" value="MEM5497735.1"/>
    <property type="molecule type" value="Genomic_DNA"/>
</dbReference>
<keyword evidence="2" id="KW-0121">Carboxypeptidase</keyword>
<comment type="caution">
    <text evidence="9">The sequence shown here is derived from an EMBL/GenBank/DDBJ whole genome shotgun (WGS) entry which is preliminary data.</text>
</comment>
<dbReference type="Pfam" id="PF17676">
    <property type="entry name" value="Peptidase_S66C"/>
    <property type="match status" value="1"/>
</dbReference>
<proteinExistence type="inferred from homology"/>
<evidence type="ECO:0000256" key="3">
    <source>
        <dbReference type="ARBA" id="ARBA00022670"/>
    </source>
</evidence>
<dbReference type="InterPro" id="IPR003507">
    <property type="entry name" value="S66_fam"/>
</dbReference>
<dbReference type="InterPro" id="IPR040449">
    <property type="entry name" value="Peptidase_S66_N"/>
</dbReference>
<organism evidence="9 10">
    <name type="scientific">Paraglaciecola mesophila</name>
    <dbReference type="NCBI Taxonomy" id="197222"/>
    <lineage>
        <taxon>Bacteria</taxon>
        <taxon>Pseudomonadati</taxon>
        <taxon>Pseudomonadota</taxon>
        <taxon>Gammaproteobacteria</taxon>
        <taxon>Alteromonadales</taxon>
        <taxon>Alteromonadaceae</taxon>
        <taxon>Paraglaciecola</taxon>
    </lineage>
</organism>
<keyword evidence="4" id="KW-0378">Hydrolase</keyword>
<feature type="domain" description="LD-carboxypeptidase N-terminal" evidence="7">
    <location>
        <begin position="53"/>
        <end position="170"/>
    </location>
</feature>
<evidence type="ECO:0000256" key="4">
    <source>
        <dbReference type="ARBA" id="ARBA00022801"/>
    </source>
</evidence>
<gene>
    <name evidence="9" type="ORF">WNY77_10055</name>
</gene>
<keyword evidence="6" id="KW-0732">Signal</keyword>
<dbReference type="InterPro" id="IPR027478">
    <property type="entry name" value="LdcA_N"/>
</dbReference>
<sequence length="356" mass="38516">MIVRRTLLKAFITSAIASALIPLTSVSAASLADAGERSVKIRKPKRLKPGQTIGLIAPSSNTWEDQEIYFAMDIIRSFGFKVKSAAHLFDRTAYLAGSDKDRANDVNSMFADNTVDAIFCLRGGYGSPRILPYLDYDLIRQNPKVFLGYSDVTALLNAIYTRSGIMTFHGPIAKQSFTEYTLGEFKSVLFNPVKSMPLAAPPAFERAEGQAEKNNRLTTVSQGQASGVLIGGNLSLMVKLVGSPYEPDYAGKILFLEDVEEAPYRIDGMLTHLKLAGRLDKVAGIVFGKCTDCEPSSGPSFSVEHVLKDRLGDLSVPVLSGVMIGHIKDMATVPVGAMATLDATKQQLTLDESAVL</sequence>
<name>A0ABU9SVW5_9ALTE</name>
<evidence type="ECO:0000313" key="10">
    <source>
        <dbReference type="Proteomes" id="UP001461163"/>
    </source>
</evidence>
<keyword evidence="5" id="KW-0720">Serine protease</keyword>
<evidence type="ECO:0000259" key="7">
    <source>
        <dbReference type="Pfam" id="PF02016"/>
    </source>
</evidence>
<evidence type="ECO:0000259" key="8">
    <source>
        <dbReference type="Pfam" id="PF17676"/>
    </source>
</evidence>
<dbReference type="PANTHER" id="PTHR30237:SF2">
    <property type="entry name" value="MUREIN TETRAPEPTIDE CARBOXYPEPTIDASE"/>
    <property type="match status" value="1"/>
</dbReference>
<evidence type="ECO:0000256" key="5">
    <source>
        <dbReference type="ARBA" id="ARBA00022825"/>
    </source>
</evidence>
<dbReference type="Pfam" id="PF02016">
    <property type="entry name" value="Peptidase_S66"/>
    <property type="match status" value="1"/>
</dbReference>
<evidence type="ECO:0000313" key="9">
    <source>
        <dbReference type="EMBL" id="MEM5497735.1"/>
    </source>
</evidence>
<dbReference type="Gene3D" id="3.40.50.10740">
    <property type="entry name" value="Class I glutamine amidotransferase-like"/>
    <property type="match status" value="1"/>
</dbReference>
<dbReference type="PANTHER" id="PTHR30237">
    <property type="entry name" value="MURAMOYLTETRAPEPTIDE CARBOXYPEPTIDASE"/>
    <property type="match status" value="1"/>
</dbReference>
<keyword evidence="10" id="KW-1185">Reference proteome</keyword>
<comment type="similarity">
    <text evidence="1">Belongs to the peptidase S66 family.</text>
</comment>
<dbReference type="InterPro" id="IPR027461">
    <property type="entry name" value="Carboxypeptidase_A_C_sf"/>
</dbReference>
<dbReference type="RefSeq" id="WP_033184932.1">
    <property type="nucleotide sequence ID" value="NZ_JBBMQS010000005.1"/>
</dbReference>
<dbReference type="CDD" id="cd07025">
    <property type="entry name" value="Peptidase_S66"/>
    <property type="match status" value="1"/>
</dbReference>
<dbReference type="SUPFAM" id="SSF52317">
    <property type="entry name" value="Class I glutamine amidotransferase-like"/>
    <property type="match status" value="1"/>
</dbReference>
<evidence type="ECO:0000256" key="6">
    <source>
        <dbReference type="SAM" id="SignalP"/>
    </source>
</evidence>
<dbReference type="InterPro" id="IPR029062">
    <property type="entry name" value="Class_I_gatase-like"/>
</dbReference>
<dbReference type="Proteomes" id="UP001461163">
    <property type="component" value="Unassembled WGS sequence"/>
</dbReference>
<feature type="signal peptide" evidence="6">
    <location>
        <begin position="1"/>
        <end position="28"/>
    </location>
</feature>
<reference evidence="9 10" key="1">
    <citation type="submission" date="2024-03" db="EMBL/GenBank/DDBJ databases">
        <title>Community enrichment and isolation of bacterial strains for fucoidan degradation.</title>
        <authorList>
            <person name="Sichert A."/>
        </authorList>
    </citation>
    <scope>NUCLEOTIDE SEQUENCE [LARGE SCALE GENOMIC DNA]</scope>
    <source>
        <strain evidence="9 10">AS12</strain>
    </source>
</reference>
<protein>
    <submittedName>
        <fullName evidence="9">LD-carboxypeptidase</fullName>
    </submittedName>
</protein>
<feature type="domain" description="LD-carboxypeptidase C-terminal" evidence="8">
    <location>
        <begin position="226"/>
        <end position="341"/>
    </location>
</feature>
<accession>A0ABU9SVW5</accession>
<keyword evidence="3" id="KW-0645">Protease</keyword>
<evidence type="ECO:0000256" key="1">
    <source>
        <dbReference type="ARBA" id="ARBA00010233"/>
    </source>
</evidence>